<gene>
    <name evidence="2" type="ORF">HGRIS_006196</name>
</gene>
<keyword evidence="3" id="KW-1185">Reference proteome</keyword>
<feature type="compositionally biased region" description="Basic and acidic residues" evidence="1">
    <location>
        <begin position="43"/>
        <end position="55"/>
    </location>
</feature>
<feature type="region of interest" description="Disordered" evidence="1">
    <location>
        <begin position="1"/>
        <end position="136"/>
    </location>
</feature>
<evidence type="ECO:0000256" key="1">
    <source>
        <dbReference type="SAM" id="MobiDB-lite"/>
    </source>
</evidence>
<dbReference type="EMBL" id="JASNQZ010000001">
    <property type="protein sequence ID" value="KAL0961230.1"/>
    <property type="molecule type" value="Genomic_DNA"/>
</dbReference>
<proteinExistence type="predicted"/>
<dbReference type="Proteomes" id="UP001556367">
    <property type="component" value="Unassembled WGS sequence"/>
</dbReference>
<feature type="compositionally biased region" description="Basic residues" evidence="1">
    <location>
        <begin position="120"/>
        <end position="136"/>
    </location>
</feature>
<protein>
    <submittedName>
        <fullName evidence="2">Uncharacterized protein</fullName>
    </submittedName>
</protein>
<reference evidence="3" key="1">
    <citation type="submission" date="2024-06" db="EMBL/GenBank/DDBJ databases">
        <title>Multi-omics analyses provide insights into the biosynthesis of the anticancer antibiotic pleurotin in Hohenbuehelia grisea.</title>
        <authorList>
            <person name="Weaver J.A."/>
            <person name="Alberti F."/>
        </authorList>
    </citation>
    <scope>NUCLEOTIDE SEQUENCE [LARGE SCALE GENOMIC DNA]</scope>
    <source>
        <strain evidence="3">T-177</strain>
    </source>
</reference>
<sequence length="155" mass="16482">MSPPELNLSAQASTSNKSTPEAKPPHDAEVSRPGDAENVGVLREAHDRALAHTSEKSSLQEMGSIFEKEVQGQGSGHDIDGQCTTVKAVKEPSAQPPRGVKRIAPADDATHQSSGPPPVKRARSMRQAKAIGHRRGLAVTVLPRLTRSSSRKSRG</sequence>
<evidence type="ECO:0000313" key="2">
    <source>
        <dbReference type="EMBL" id="KAL0961230.1"/>
    </source>
</evidence>
<name>A0ABR3K0S4_9AGAR</name>
<accession>A0ABR3K0S4</accession>
<organism evidence="2 3">
    <name type="scientific">Hohenbuehelia grisea</name>
    <dbReference type="NCBI Taxonomy" id="104357"/>
    <lineage>
        <taxon>Eukaryota</taxon>
        <taxon>Fungi</taxon>
        <taxon>Dikarya</taxon>
        <taxon>Basidiomycota</taxon>
        <taxon>Agaricomycotina</taxon>
        <taxon>Agaricomycetes</taxon>
        <taxon>Agaricomycetidae</taxon>
        <taxon>Agaricales</taxon>
        <taxon>Pleurotineae</taxon>
        <taxon>Pleurotaceae</taxon>
        <taxon>Hohenbuehelia</taxon>
    </lineage>
</organism>
<comment type="caution">
    <text evidence="2">The sequence shown here is derived from an EMBL/GenBank/DDBJ whole genome shotgun (WGS) entry which is preliminary data.</text>
</comment>
<feature type="compositionally biased region" description="Polar residues" evidence="1">
    <location>
        <begin position="8"/>
        <end position="19"/>
    </location>
</feature>
<feature type="compositionally biased region" description="Basic and acidic residues" evidence="1">
    <location>
        <begin position="23"/>
        <end position="35"/>
    </location>
</feature>
<evidence type="ECO:0000313" key="3">
    <source>
        <dbReference type="Proteomes" id="UP001556367"/>
    </source>
</evidence>